<dbReference type="InterPro" id="IPR018365">
    <property type="entry name" value="Cell_cycle_FtsW-rel_CS"/>
</dbReference>
<evidence type="ECO:0000256" key="10">
    <source>
        <dbReference type="ARBA" id="ARBA00033270"/>
    </source>
</evidence>
<dbReference type="RefSeq" id="WP_008688009.1">
    <property type="nucleotide sequence ID" value="NZ_AP024510.1"/>
</dbReference>
<evidence type="ECO:0000256" key="5">
    <source>
        <dbReference type="ARBA" id="ARBA00022960"/>
    </source>
</evidence>
<comment type="subcellular location">
    <subcellularLocation>
        <location evidence="1">Membrane</location>
        <topology evidence="1">Multi-pass membrane protein</topology>
    </subcellularLocation>
</comment>
<dbReference type="GO" id="GO:0032153">
    <property type="term" value="C:cell division site"/>
    <property type="evidence" value="ECO:0007669"/>
    <property type="project" value="TreeGrafter"/>
</dbReference>
<feature type="transmembrane region" description="Helical" evidence="18">
    <location>
        <begin position="175"/>
        <end position="192"/>
    </location>
</feature>
<comment type="similarity">
    <text evidence="11">Belongs to the SEDS family. FtsW subfamily.</text>
</comment>
<dbReference type="GO" id="GO:0008955">
    <property type="term" value="F:peptidoglycan glycosyltransferase activity"/>
    <property type="evidence" value="ECO:0007669"/>
    <property type="project" value="UniProtKB-EC"/>
</dbReference>
<evidence type="ECO:0000256" key="15">
    <source>
        <dbReference type="ARBA" id="ARBA00049902"/>
    </source>
</evidence>
<name>A0A4R3TBI8_9FIRM</name>
<evidence type="ECO:0000313" key="20">
    <source>
        <dbReference type="Proteomes" id="UP000295773"/>
    </source>
</evidence>
<evidence type="ECO:0000256" key="2">
    <source>
        <dbReference type="ARBA" id="ARBA00022676"/>
    </source>
</evidence>
<keyword evidence="5" id="KW-0133">Cell shape</keyword>
<keyword evidence="19" id="KW-0131">Cell cycle</keyword>
<evidence type="ECO:0000256" key="11">
    <source>
        <dbReference type="ARBA" id="ARBA00038053"/>
    </source>
</evidence>
<comment type="catalytic activity">
    <reaction evidence="15">
        <text>[GlcNAc-(1-&gt;4)-Mur2Ac(oyl-L-Ala-gamma-D-Glu-L-Lys-D-Ala-D-Ala)](n)-di-trans,octa-cis-undecaprenyl diphosphate + beta-D-GlcNAc-(1-&gt;4)-Mur2Ac(oyl-L-Ala-gamma-D-Glu-L-Lys-D-Ala-D-Ala)-di-trans,octa-cis-undecaprenyl diphosphate = [GlcNAc-(1-&gt;4)-Mur2Ac(oyl-L-Ala-gamma-D-Glu-L-Lys-D-Ala-D-Ala)](n+1)-di-trans,octa-cis-undecaprenyl diphosphate + di-trans,octa-cis-undecaprenyl diphosphate + H(+)</text>
        <dbReference type="Rhea" id="RHEA:23708"/>
        <dbReference type="Rhea" id="RHEA-COMP:9602"/>
        <dbReference type="Rhea" id="RHEA-COMP:9603"/>
        <dbReference type="ChEBI" id="CHEBI:15378"/>
        <dbReference type="ChEBI" id="CHEBI:58405"/>
        <dbReference type="ChEBI" id="CHEBI:60033"/>
        <dbReference type="ChEBI" id="CHEBI:78435"/>
        <dbReference type="EC" id="2.4.99.28"/>
    </reaction>
</comment>
<feature type="transmembrane region" description="Helical" evidence="18">
    <location>
        <begin position="46"/>
        <end position="70"/>
    </location>
</feature>
<keyword evidence="6" id="KW-0573">Peptidoglycan synthesis</keyword>
<keyword evidence="20" id="KW-1185">Reference proteome</keyword>
<sequence>MRIKNIIVSLKMPKKFDVALQAAVLILIAFGTLMIISTNAGKAGGLLVLVKVILKQMAFVVFSYVLMTFFANNFTMTRAKKLYLYAGLILLGLLAFTLVSKETFGSKAWIQIPIPGMEVTLQPSEFAKIFMVVIMAVYVELAGRKNYDFWTIVRIPVIFFIVFFVIILFQRDLGTMLVLTMITIICFLIPSHRSLRKAQRTVKLLLIVGTVCTLFLMSETGSTMVAKLPVFKHVSSRVDIAIDPFQHPHGVGYQLINGLYGFARGGITGVGFGSSIQKYGYLTQSDNDFILSIVVEELGVFGLGIVVIGYLLILQRLFYYAFHTQSEGYKIILIGTGMYIFVHFVLNVGGVSGLIPLTGVPLLFISSGGSSLMSIMSAIGISQGVISRIRRQGSVKVGVDKKRAPRGRDSLRKGRGETKIGG</sequence>
<evidence type="ECO:0000256" key="6">
    <source>
        <dbReference type="ARBA" id="ARBA00022984"/>
    </source>
</evidence>
<keyword evidence="4 18" id="KW-0812">Transmembrane</keyword>
<proteinExistence type="inferred from homology"/>
<comment type="caution">
    <text evidence="19">The sequence shown here is derived from an EMBL/GenBank/DDBJ whole genome shotgun (WGS) entry which is preliminary data.</text>
</comment>
<evidence type="ECO:0000256" key="3">
    <source>
        <dbReference type="ARBA" id="ARBA00022679"/>
    </source>
</evidence>
<dbReference type="PROSITE" id="PS00428">
    <property type="entry name" value="FTSW_RODA_SPOVE"/>
    <property type="match status" value="1"/>
</dbReference>
<feature type="transmembrane region" description="Helical" evidence="18">
    <location>
        <begin position="298"/>
        <end position="319"/>
    </location>
</feature>
<keyword evidence="19" id="KW-0132">Cell division</keyword>
<comment type="function">
    <text evidence="16">Peptidoglycan polymerase that is essential for cell division.</text>
</comment>
<evidence type="ECO:0000256" key="16">
    <source>
        <dbReference type="ARBA" id="ARBA00049966"/>
    </source>
</evidence>
<evidence type="ECO:0000256" key="8">
    <source>
        <dbReference type="ARBA" id="ARBA00023136"/>
    </source>
</evidence>
<dbReference type="GeneID" id="73795834"/>
<dbReference type="Proteomes" id="UP000295773">
    <property type="component" value="Unassembled WGS sequence"/>
</dbReference>
<evidence type="ECO:0000256" key="12">
    <source>
        <dbReference type="ARBA" id="ARBA00041185"/>
    </source>
</evidence>
<keyword evidence="2" id="KW-0328">Glycosyltransferase</keyword>
<feature type="transmembrane region" description="Helical" evidence="18">
    <location>
        <begin position="149"/>
        <end position="169"/>
    </location>
</feature>
<dbReference type="PANTHER" id="PTHR30474:SF2">
    <property type="entry name" value="PEPTIDOGLYCAN GLYCOSYLTRANSFERASE FTSW-RELATED"/>
    <property type="match status" value="1"/>
</dbReference>
<keyword evidence="7 18" id="KW-1133">Transmembrane helix</keyword>
<dbReference type="Pfam" id="PF01098">
    <property type="entry name" value="FTSW_RODA_SPOVE"/>
    <property type="match status" value="1"/>
</dbReference>
<dbReference type="GO" id="GO:0015648">
    <property type="term" value="F:lipid-linked peptidoglycan transporter activity"/>
    <property type="evidence" value="ECO:0007669"/>
    <property type="project" value="TreeGrafter"/>
</dbReference>
<keyword evidence="8 18" id="KW-0472">Membrane</keyword>
<dbReference type="GO" id="GO:0009252">
    <property type="term" value="P:peptidoglycan biosynthetic process"/>
    <property type="evidence" value="ECO:0007669"/>
    <property type="project" value="UniProtKB-KW"/>
</dbReference>
<evidence type="ECO:0000256" key="4">
    <source>
        <dbReference type="ARBA" id="ARBA00022692"/>
    </source>
</evidence>
<feature type="transmembrane region" description="Helical" evidence="18">
    <location>
        <begin position="204"/>
        <end position="226"/>
    </location>
</feature>
<dbReference type="GO" id="GO:0051301">
    <property type="term" value="P:cell division"/>
    <property type="evidence" value="ECO:0007669"/>
    <property type="project" value="UniProtKB-KW"/>
</dbReference>
<dbReference type="InterPro" id="IPR001182">
    <property type="entry name" value="FtsW/RodA"/>
</dbReference>
<evidence type="ECO:0000256" key="1">
    <source>
        <dbReference type="ARBA" id="ARBA00004141"/>
    </source>
</evidence>
<protein>
    <recommendedName>
        <fullName evidence="12">Probable peptidoglycan glycosyltransferase FtsW</fullName>
        <ecNumber evidence="14">2.4.99.28</ecNumber>
    </recommendedName>
    <alternativeName>
        <fullName evidence="13">Cell division protein FtsW</fullName>
    </alternativeName>
    <alternativeName>
        <fullName evidence="10">Cell wall polymerase</fullName>
    </alternativeName>
    <alternativeName>
        <fullName evidence="9">Peptidoglycan polymerase</fullName>
    </alternativeName>
</protein>
<evidence type="ECO:0000256" key="18">
    <source>
        <dbReference type="SAM" id="Phobius"/>
    </source>
</evidence>
<keyword evidence="3" id="KW-0808">Transferase</keyword>
<reference evidence="19 20" key="1">
    <citation type="submission" date="2019-03" db="EMBL/GenBank/DDBJ databases">
        <title>Genomic Encyclopedia of Type Strains, Phase IV (KMG-IV): sequencing the most valuable type-strain genomes for metagenomic binning, comparative biology and taxonomic classification.</title>
        <authorList>
            <person name="Goeker M."/>
        </authorList>
    </citation>
    <scope>NUCLEOTIDE SEQUENCE [LARGE SCALE GENOMIC DNA]</scope>
    <source>
        <strain evidence="19 20">DSM 29481</strain>
    </source>
</reference>
<feature type="region of interest" description="Disordered" evidence="17">
    <location>
        <begin position="401"/>
        <end position="422"/>
    </location>
</feature>
<evidence type="ECO:0000313" key="19">
    <source>
        <dbReference type="EMBL" id="TCU58406.1"/>
    </source>
</evidence>
<dbReference type="PANTHER" id="PTHR30474">
    <property type="entry name" value="CELL CYCLE PROTEIN"/>
    <property type="match status" value="1"/>
</dbReference>
<feature type="transmembrane region" description="Helical" evidence="18">
    <location>
        <begin position="82"/>
        <end position="99"/>
    </location>
</feature>
<evidence type="ECO:0000256" key="13">
    <source>
        <dbReference type="ARBA" id="ARBA00041418"/>
    </source>
</evidence>
<feature type="transmembrane region" description="Helical" evidence="18">
    <location>
        <begin position="126"/>
        <end position="142"/>
    </location>
</feature>
<organism evidence="19 20">
    <name type="scientific">Longicatena caecimuris</name>
    <dbReference type="NCBI Taxonomy" id="1796635"/>
    <lineage>
        <taxon>Bacteria</taxon>
        <taxon>Bacillati</taxon>
        <taxon>Bacillota</taxon>
        <taxon>Erysipelotrichia</taxon>
        <taxon>Erysipelotrichales</taxon>
        <taxon>Erysipelotrichaceae</taxon>
        <taxon>Longicatena</taxon>
    </lineage>
</organism>
<evidence type="ECO:0000256" key="7">
    <source>
        <dbReference type="ARBA" id="ARBA00022989"/>
    </source>
</evidence>
<dbReference type="EC" id="2.4.99.28" evidence="14"/>
<dbReference type="GO" id="GO:0008360">
    <property type="term" value="P:regulation of cell shape"/>
    <property type="evidence" value="ECO:0007669"/>
    <property type="project" value="UniProtKB-KW"/>
</dbReference>
<accession>A0A4R3TBI8</accession>
<dbReference type="AlphaFoldDB" id="A0A4R3TBI8"/>
<feature type="transmembrane region" description="Helical" evidence="18">
    <location>
        <begin position="331"/>
        <end position="355"/>
    </location>
</feature>
<evidence type="ECO:0000256" key="14">
    <source>
        <dbReference type="ARBA" id="ARBA00044770"/>
    </source>
</evidence>
<evidence type="ECO:0000256" key="17">
    <source>
        <dbReference type="SAM" id="MobiDB-lite"/>
    </source>
</evidence>
<dbReference type="EMBL" id="SMBP01000013">
    <property type="protein sequence ID" value="TCU58406.1"/>
    <property type="molecule type" value="Genomic_DNA"/>
</dbReference>
<dbReference type="GO" id="GO:0005886">
    <property type="term" value="C:plasma membrane"/>
    <property type="evidence" value="ECO:0007669"/>
    <property type="project" value="TreeGrafter"/>
</dbReference>
<feature type="transmembrane region" description="Helical" evidence="18">
    <location>
        <begin position="20"/>
        <end position="40"/>
    </location>
</feature>
<gene>
    <name evidence="19" type="ORF">EDD61_11330</name>
</gene>
<evidence type="ECO:0000256" key="9">
    <source>
        <dbReference type="ARBA" id="ARBA00032370"/>
    </source>
</evidence>
<feature type="transmembrane region" description="Helical" evidence="18">
    <location>
        <begin position="361"/>
        <end position="381"/>
    </location>
</feature>